<dbReference type="OrthoDB" id="10063284at2759"/>
<dbReference type="SUPFAM" id="SSF53098">
    <property type="entry name" value="Ribonuclease H-like"/>
    <property type="match status" value="1"/>
</dbReference>
<dbReference type="Proteomes" id="UP000299102">
    <property type="component" value="Unassembled WGS sequence"/>
</dbReference>
<name>A0A4C1SLA0_EUMVA</name>
<organism evidence="2 3">
    <name type="scientific">Eumeta variegata</name>
    <name type="common">Bagworm moth</name>
    <name type="synonym">Eumeta japonica</name>
    <dbReference type="NCBI Taxonomy" id="151549"/>
    <lineage>
        <taxon>Eukaryota</taxon>
        <taxon>Metazoa</taxon>
        <taxon>Ecdysozoa</taxon>
        <taxon>Arthropoda</taxon>
        <taxon>Hexapoda</taxon>
        <taxon>Insecta</taxon>
        <taxon>Pterygota</taxon>
        <taxon>Neoptera</taxon>
        <taxon>Endopterygota</taxon>
        <taxon>Lepidoptera</taxon>
        <taxon>Glossata</taxon>
        <taxon>Ditrysia</taxon>
        <taxon>Tineoidea</taxon>
        <taxon>Psychidae</taxon>
        <taxon>Oiketicinae</taxon>
        <taxon>Eumeta</taxon>
    </lineage>
</organism>
<accession>A0A4C1SLA0</accession>
<comment type="caution">
    <text evidence="2">The sequence shown here is derived from an EMBL/GenBank/DDBJ whole genome shotgun (WGS) entry which is preliminary data.</text>
</comment>
<evidence type="ECO:0000313" key="2">
    <source>
        <dbReference type="EMBL" id="GBP02744.1"/>
    </source>
</evidence>
<proteinExistence type="predicted"/>
<keyword evidence="3" id="KW-1185">Reference proteome</keyword>
<reference evidence="2 3" key="1">
    <citation type="journal article" date="2019" name="Commun. Biol.">
        <title>The bagworm genome reveals a unique fibroin gene that provides high tensile strength.</title>
        <authorList>
            <person name="Kono N."/>
            <person name="Nakamura H."/>
            <person name="Ohtoshi R."/>
            <person name="Tomita M."/>
            <person name="Numata K."/>
            <person name="Arakawa K."/>
        </authorList>
    </citation>
    <scope>NUCLEOTIDE SEQUENCE [LARGE SCALE GENOMIC DNA]</scope>
</reference>
<protein>
    <recommendedName>
        <fullName evidence="4">DUF4371 domain-containing protein</fullName>
    </recommendedName>
</protein>
<dbReference type="EMBL" id="BGZK01003580">
    <property type="protein sequence ID" value="GBP02744.1"/>
    <property type="molecule type" value="Genomic_DNA"/>
</dbReference>
<dbReference type="AlphaFoldDB" id="A0A4C1SLA0"/>
<gene>
    <name evidence="2" type="ORF">EVAR_72888_1</name>
</gene>
<evidence type="ECO:0000313" key="3">
    <source>
        <dbReference type="Proteomes" id="UP000299102"/>
    </source>
</evidence>
<feature type="compositionally biased region" description="Acidic residues" evidence="1">
    <location>
        <begin position="131"/>
        <end position="144"/>
    </location>
</feature>
<evidence type="ECO:0000256" key="1">
    <source>
        <dbReference type="SAM" id="MobiDB-lite"/>
    </source>
</evidence>
<feature type="compositionally biased region" description="Basic and acidic residues" evidence="1">
    <location>
        <begin position="109"/>
        <end position="130"/>
    </location>
</feature>
<dbReference type="PANTHER" id="PTHR45749:SF21">
    <property type="entry name" value="DUF4371 DOMAIN-CONTAINING PROTEIN"/>
    <property type="match status" value="1"/>
</dbReference>
<dbReference type="InterPro" id="IPR012337">
    <property type="entry name" value="RNaseH-like_sf"/>
</dbReference>
<dbReference type="PANTHER" id="PTHR45749">
    <property type="match status" value="1"/>
</dbReference>
<evidence type="ECO:0008006" key="4">
    <source>
        <dbReference type="Google" id="ProtNLM"/>
    </source>
</evidence>
<feature type="region of interest" description="Disordered" evidence="1">
    <location>
        <begin position="478"/>
        <end position="506"/>
    </location>
</feature>
<sequence>MVSKNKRSKLVLKSVTFLAPSAHLHDEDGAEAEVIWLSPHPRRRRPRRTSHNVSVKTITVVCSTFGFSESNTPQQAVESDLLDETNDVERRCQNELMEGRWKESLTYKKKDNVEDQHQEEYDQEKGRNSDNEEESQQIANDEEELHNTTRFDVATWPAPMFLPIAGKTAVELTENILTQLEGDNLDIHLCRAQGYDNAATMAGVHGGVQAIIKEHNPKTLFMPCANHLLNLWSALFRECVSVKRLVETRWSAHHDAVKSLKNNFEKLVSTLEDMCDLSSSRENADTREAASTLLPALCDFSFLCYLSFWCEVLEEVNQTQKYTQTPGYHWKKDIILEILRLRRYLEAASISLQEAVRWTTLELLKFIVKWNYSESVPSPALLGWTLDKTEVVREAPTLSLPAPGTVCNVHVFRVLHDNKVYLQFVTPPKLPYELLHTKHFRGRLFEYESDDRPGEKVHRRRCGRCDALANYQFKSFRRGGSASKGSKEEKLATSTSDHARCRVTKP</sequence>
<feature type="region of interest" description="Disordered" evidence="1">
    <location>
        <begin position="109"/>
        <end position="144"/>
    </location>
</feature>